<dbReference type="Pfam" id="PF01963">
    <property type="entry name" value="TraB_PrgY_gumN"/>
    <property type="match status" value="1"/>
</dbReference>
<name>A0A8J7YVW7_9ARCH</name>
<evidence type="ECO:0000256" key="1">
    <source>
        <dbReference type="SAM" id="Phobius"/>
    </source>
</evidence>
<dbReference type="PANTHER" id="PTHR21530:SF7">
    <property type="entry name" value="TRAB DOMAIN-CONTAINING PROTEIN"/>
    <property type="match status" value="1"/>
</dbReference>
<feature type="transmembrane region" description="Helical" evidence="1">
    <location>
        <begin position="312"/>
        <end position="338"/>
    </location>
</feature>
<keyword evidence="1" id="KW-0812">Transmembrane</keyword>
<dbReference type="InterPro" id="IPR046345">
    <property type="entry name" value="TraB_PrgY-like"/>
</dbReference>
<dbReference type="InterPro" id="IPR002816">
    <property type="entry name" value="TraB/PrgY/GumN_fam"/>
</dbReference>
<organism evidence="2 3">
    <name type="scientific">Candidatus Altarchaeum hamiconexum</name>
    <dbReference type="NCBI Taxonomy" id="1803513"/>
    <lineage>
        <taxon>Archaea</taxon>
        <taxon>Candidatus Altarchaeota</taxon>
        <taxon>Candidatus Altiarchaeia</taxon>
        <taxon>Candidatus Altarchaeales</taxon>
        <taxon>Candidatus Altarchaeaceae</taxon>
        <taxon>Candidatus Altarchaeum</taxon>
    </lineage>
</organism>
<dbReference type="Proteomes" id="UP000768163">
    <property type="component" value="Unassembled WGS sequence"/>
</dbReference>
<feature type="non-terminal residue" evidence="2">
    <location>
        <position position="1"/>
    </location>
</feature>
<evidence type="ECO:0000313" key="2">
    <source>
        <dbReference type="EMBL" id="NCN64753.1"/>
    </source>
</evidence>
<comment type="caution">
    <text evidence="2">The sequence shown here is derived from an EMBL/GenBank/DDBJ whole genome shotgun (WGS) entry which is preliminary data.</text>
</comment>
<keyword evidence="1" id="KW-1133">Transmembrane helix</keyword>
<proteinExistence type="predicted"/>
<dbReference type="EMBL" id="JAACVF010000039">
    <property type="protein sequence ID" value="NCN64753.1"/>
    <property type="molecule type" value="Genomic_DNA"/>
</dbReference>
<gene>
    <name evidence="2" type="ORF">GW910_01575</name>
</gene>
<sequence>YEILNNKEKWKQTDITKIIKEGKIYLFLVNLILSNFQKRLGEDVGILPGAEMIEATNVARNLNIPIELADRDINITMKRASSKMGVFEKYKIFSLILMSLFFSEKLRAEEIEQLKNKDVMSQMMDELSLAFPNVKRTLIDERDYYLTNKILNASGNRVVAVVGSGHLAGIKKNIEKFDEKGKEEHENLMKNITRIPKGRNLGKIFAYSILLLIAGMFIYGFYVGGMETFTNMAWTWFLYHSVFAAIGAVLAFAHPLTILATFIFSPFTAIHPGIGIGTVSALIEAKVRPPKVIDFENLQRMRKWKDMWKNQVIRIIFIFFFTSTGGSIATFVSMGFMFPMLW</sequence>
<keyword evidence="1" id="KW-0472">Membrane</keyword>
<dbReference type="CDD" id="cd14726">
    <property type="entry name" value="TraB_PrgY-like"/>
    <property type="match status" value="1"/>
</dbReference>
<dbReference type="AlphaFoldDB" id="A0A8J7YVW7"/>
<dbReference type="NCBIfam" id="TIGR00261">
    <property type="entry name" value="traB"/>
    <property type="match status" value="1"/>
</dbReference>
<protein>
    <submittedName>
        <fullName evidence="2">TraB/GumN family protein</fullName>
    </submittedName>
</protein>
<dbReference type="PANTHER" id="PTHR21530">
    <property type="entry name" value="PHEROMONE SHUTDOWN PROTEIN"/>
    <property type="match status" value="1"/>
</dbReference>
<feature type="transmembrane region" description="Helical" evidence="1">
    <location>
        <begin position="204"/>
        <end position="222"/>
    </location>
</feature>
<accession>A0A8J7YVW7</accession>
<evidence type="ECO:0000313" key="3">
    <source>
        <dbReference type="Proteomes" id="UP000768163"/>
    </source>
</evidence>
<dbReference type="InterPro" id="IPR005230">
    <property type="entry name" value="TraB_bac"/>
</dbReference>
<reference evidence="2" key="1">
    <citation type="submission" date="2019-11" db="EMBL/GenBank/DDBJ databases">
        <title>Lipid analysis of CO2-rich subsurface aquifers suggests an autotrophy-based deep biosphere with lysolipids enriched in CPR bacteria.</title>
        <authorList>
            <person name="Probst A.J."/>
            <person name="Elling F.J."/>
            <person name="Castelle C.J."/>
            <person name="Zhu Q."/>
            <person name="Elvert M."/>
            <person name="Birarda G."/>
            <person name="Holman H.-Y."/>
            <person name="Lane K.R."/>
            <person name="Ladd B."/>
            <person name="Ryan M.C."/>
            <person name="Woyke T."/>
            <person name="Hinrichs K.-U."/>
            <person name="Banfield J.F."/>
        </authorList>
    </citation>
    <scope>NUCLEOTIDE SEQUENCE</scope>
    <source>
        <strain evidence="2">CG_2015-01_33_1645</strain>
    </source>
</reference>
<feature type="transmembrane region" description="Helical" evidence="1">
    <location>
        <begin position="242"/>
        <end position="264"/>
    </location>
</feature>